<keyword evidence="2 4" id="KW-0238">DNA-binding</keyword>
<feature type="domain" description="HTH tetR-type" evidence="5">
    <location>
        <begin position="6"/>
        <end position="66"/>
    </location>
</feature>
<dbReference type="RefSeq" id="WP_186805157.1">
    <property type="nucleotide sequence ID" value="NZ_BJUY01000042.1"/>
</dbReference>
<dbReference type="SUPFAM" id="SSF46689">
    <property type="entry name" value="Homeodomain-like"/>
    <property type="match status" value="1"/>
</dbReference>
<dbReference type="InterPro" id="IPR001647">
    <property type="entry name" value="HTH_TetR"/>
</dbReference>
<dbReference type="Pfam" id="PF13305">
    <property type="entry name" value="TetR_C_33"/>
    <property type="match status" value="1"/>
</dbReference>
<reference evidence="6 7" key="1">
    <citation type="submission" date="2019-07" db="EMBL/GenBank/DDBJ databases">
        <title>Whole genome shotgun sequence of Alkalibacterium kapii NBRC 103247.</title>
        <authorList>
            <person name="Hosoyama A."/>
            <person name="Uohara A."/>
            <person name="Ohji S."/>
            <person name="Ichikawa N."/>
        </authorList>
    </citation>
    <scope>NUCLEOTIDE SEQUENCE [LARGE SCALE GENOMIC DNA]</scope>
    <source>
        <strain evidence="6 7">NBRC 103247</strain>
    </source>
</reference>
<dbReference type="EMBL" id="BJUY01000042">
    <property type="protein sequence ID" value="GEK92211.1"/>
    <property type="molecule type" value="Genomic_DNA"/>
</dbReference>
<evidence type="ECO:0000256" key="2">
    <source>
        <dbReference type="ARBA" id="ARBA00023125"/>
    </source>
</evidence>
<evidence type="ECO:0000256" key="4">
    <source>
        <dbReference type="PROSITE-ProRule" id="PRU00335"/>
    </source>
</evidence>
<dbReference type="Gene3D" id="1.10.357.10">
    <property type="entry name" value="Tetracycline Repressor, domain 2"/>
    <property type="match status" value="1"/>
</dbReference>
<dbReference type="Pfam" id="PF00440">
    <property type="entry name" value="TetR_N"/>
    <property type="match status" value="1"/>
</dbReference>
<keyword evidence="3" id="KW-0804">Transcription</keyword>
<dbReference type="InterPro" id="IPR009057">
    <property type="entry name" value="Homeodomain-like_sf"/>
</dbReference>
<keyword evidence="7" id="KW-1185">Reference proteome</keyword>
<evidence type="ECO:0000313" key="7">
    <source>
        <dbReference type="Proteomes" id="UP000321662"/>
    </source>
</evidence>
<evidence type="ECO:0000256" key="1">
    <source>
        <dbReference type="ARBA" id="ARBA00023015"/>
    </source>
</evidence>
<dbReference type="AlphaFoldDB" id="A0A511AYI6"/>
<name>A0A511AYI6_9LACT</name>
<accession>A0A511AYI6</accession>
<dbReference type="InterPro" id="IPR025996">
    <property type="entry name" value="MT1864/Rv1816-like_C"/>
</dbReference>
<feature type="DNA-binding region" description="H-T-H motif" evidence="4">
    <location>
        <begin position="29"/>
        <end position="48"/>
    </location>
</feature>
<dbReference type="InterPro" id="IPR036271">
    <property type="entry name" value="Tet_transcr_reg_TetR-rel_C_sf"/>
</dbReference>
<sequence>MARKQTILKKHILEAALAHVKEEGFENFTARRIADSLNASTQPIYKAFKNMEDLKEQLIDYIKAELQKEVFDVSLEGADLVLVCANYLRFAKKEGMLFSALFMGKDYPSKEFNDFVLNAVYEVMETMPEFEDDEDRKTFLEIIWPSVHGAAVLSAQGQFDYEEQGIDNKAESIYRHAMAAWKKKTVV</sequence>
<evidence type="ECO:0000256" key="3">
    <source>
        <dbReference type="ARBA" id="ARBA00023163"/>
    </source>
</evidence>
<gene>
    <name evidence="6" type="ORF">AKA01nite_18330</name>
</gene>
<dbReference type="PROSITE" id="PS50977">
    <property type="entry name" value="HTH_TETR_2"/>
    <property type="match status" value="1"/>
</dbReference>
<dbReference type="Proteomes" id="UP000321662">
    <property type="component" value="Unassembled WGS sequence"/>
</dbReference>
<dbReference type="SUPFAM" id="SSF48498">
    <property type="entry name" value="Tetracyclin repressor-like, C-terminal domain"/>
    <property type="match status" value="1"/>
</dbReference>
<dbReference type="GO" id="GO:0003677">
    <property type="term" value="F:DNA binding"/>
    <property type="evidence" value="ECO:0007669"/>
    <property type="project" value="UniProtKB-UniRule"/>
</dbReference>
<organism evidence="6 7">
    <name type="scientific">Alkalibacterium kapii</name>
    <dbReference type="NCBI Taxonomy" id="426704"/>
    <lineage>
        <taxon>Bacteria</taxon>
        <taxon>Bacillati</taxon>
        <taxon>Bacillota</taxon>
        <taxon>Bacilli</taxon>
        <taxon>Lactobacillales</taxon>
        <taxon>Carnobacteriaceae</taxon>
        <taxon>Alkalibacterium</taxon>
    </lineage>
</organism>
<evidence type="ECO:0000259" key="5">
    <source>
        <dbReference type="PROSITE" id="PS50977"/>
    </source>
</evidence>
<keyword evidence="1" id="KW-0805">Transcription regulation</keyword>
<proteinExistence type="predicted"/>
<protein>
    <submittedName>
        <fullName evidence="6">TetR family transcriptional regulator</fullName>
    </submittedName>
</protein>
<comment type="caution">
    <text evidence="6">The sequence shown here is derived from an EMBL/GenBank/DDBJ whole genome shotgun (WGS) entry which is preliminary data.</text>
</comment>
<evidence type="ECO:0000313" key="6">
    <source>
        <dbReference type="EMBL" id="GEK92211.1"/>
    </source>
</evidence>